<comment type="caution">
    <text evidence="2">The sequence shown here is derived from an EMBL/GenBank/DDBJ whole genome shotgun (WGS) entry which is preliminary data.</text>
</comment>
<evidence type="ECO:0000313" key="3">
    <source>
        <dbReference type="Proteomes" id="UP000281594"/>
    </source>
</evidence>
<proteinExistence type="predicted"/>
<reference evidence="2 3" key="1">
    <citation type="journal article" date="2018" name="J. Biol. Chem.">
        <title>Discovery of the actinoplanic acid pathway in Streptomyces rapamycinicus reveals a genetically conserved synergism with rapamycin.</title>
        <authorList>
            <person name="Mrak P."/>
            <person name="Krastel P."/>
            <person name="Pivk Lukancic P."/>
            <person name="Tao J."/>
            <person name="Pistorius D."/>
            <person name="Moore C.M."/>
        </authorList>
    </citation>
    <scope>NUCLEOTIDE SEQUENCE [LARGE SCALE GENOMIC DNA]</scope>
    <source>
        <strain evidence="2 3">NRRL 5491</strain>
    </source>
</reference>
<feature type="domain" description="Methyltransferase type 11" evidence="1">
    <location>
        <begin position="66"/>
        <end position="111"/>
    </location>
</feature>
<protein>
    <recommendedName>
        <fullName evidence="1">Methyltransferase type 11 domain-containing protein</fullName>
    </recommendedName>
</protein>
<dbReference type="STRING" id="1343740.M271_17545"/>
<dbReference type="Proteomes" id="UP000281594">
    <property type="component" value="Unassembled WGS sequence"/>
</dbReference>
<dbReference type="GO" id="GO:0008757">
    <property type="term" value="F:S-adenosylmethionine-dependent methyltransferase activity"/>
    <property type="evidence" value="ECO:0007669"/>
    <property type="project" value="InterPro"/>
</dbReference>
<sequence length="112" mass="11672">MAGVVIRRPISAAEYDRKKWRGSESKVSARHSSCSAYSVVVPGHFRVSSIQSAIPSGAGVLPGPVAMADATHLPMATASCDAALALHMLHHVTDLAQTVGELSRVVKQGGLV</sequence>
<evidence type="ECO:0000313" key="2">
    <source>
        <dbReference type="EMBL" id="RLV81914.1"/>
    </source>
</evidence>
<dbReference type="Gene3D" id="3.40.50.150">
    <property type="entry name" value="Vaccinia Virus protein VP39"/>
    <property type="match status" value="1"/>
</dbReference>
<evidence type="ECO:0000259" key="1">
    <source>
        <dbReference type="Pfam" id="PF08241"/>
    </source>
</evidence>
<dbReference type="InterPro" id="IPR013216">
    <property type="entry name" value="Methyltransf_11"/>
</dbReference>
<dbReference type="Pfam" id="PF08241">
    <property type="entry name" value="Methyltransf_11"/>
    <property type="match status" value="1"/>
</dbReference>
<dbReference type="AlphaFoldDB" id="A0A3L8RQC3"/>
<name>A0A3L8RQC3_STRRN</name>
<gene>
    <name evidence="2" type="ORF">D3C57_126055</name>
</gene>
<dbReference type="SUPFAM" id="SSF53335">
    <property type="entry name" value="S-adenosyl-L-methionine-dependent methyltransferases"/>
    <property type="match status" value="1"/>
</dbReference>
<accession>A0A3L8RQC3</accession>
<dbReference type="EMBL" id="QYCY01000001">
    <property type="protein sequence ID" value="RLV81914.1"/>
    <property type="molecule type" value="Genomic_DNA"/>
</dbReference>
<dbReference type="InterPro" id="IPR029063">
    <property type="entry name" value="SAM-dependent_MTases_sf"/>
</dbReference>
<organism evidence="2 3">
    <name type="scientific">Streptomyces rapamycinicus (strain ATCC 29253 / DSM 41530 / NRRL 5491 / AYB-994)</name>
    <name type="common">Streptomyces hygroscopicus (strain ATCC 29253)</name>
    <dbReference type="NCBI Taxonomy" id="1343740"/>
    <lineage>
        <taxon>Bacteria</taxon>
        <taxon>Bacillati</taxon>
        <taxon>Actinomycetota</taxon>
        <taxon>Actinomycetes</taxon>
        <taxon>Kitasatosporales</taxon>
        <taxon>Streptomycetaceae</taxon>
        <taxon>Streptomyces</taxon>
        <taxon>Streptomyces violaceusniger group</taxon>
    </lineage>
</organism>